<dbReference type="InterPro" id="IPR002146">
    <property type="entry name" value="ATP_synth_b/b'su_bac/chlpt"/>
</dbReference>
<evidence type="ECO:0000313" key="19">
    <source>
        <dbReference type="Proteomes" id="UP000717634"/>
    </source>
</evidence>
<keyword evidence="17" id="KW-0175">Coiled coil</keyword>
<dbReference type="Pfam" id="PF00430">
    <property type="entry name" value="ATP-synt_B"/>
    <property type="match status" value="1"/>
</dbReference>
<evidence type="ECO:0000256" key="3">
    <source>
        <dbReference type="ARBA" id="ARBA00022475"/>
    </source>
</evidence>
<keyword evidence="5 15" id="KW-0812">Transmembrane</keyword>
<evidence type="ECO:0000256" key="6">
    <source>
        <dbReference type="ARBA" id="ARBA00022781"/>
    </source>
</evidence>
<dbReference type="InterPro" id="IPR050059">
    <property type="entry name" value="ATP_synthase_B_chain"/>
</dbReference>
<evidence type="ECO:0000256" key="12">
    <source>
        <dbReference type="ARBA" id="ARBA00025614"/>
    </source>
</evidence>
<organism evidence="18 19">
    <name type="scientific">Hymenobacter artigasi</name>
    <dbReference type="NCBI Taxonomy" id="2719616"/>
    <lineage>
        <taxon>Bacteria</taxon>
        <taxon>Pseudomonadati</taxon>
        <taxon>Bacteroidota</taxon>
        <taxon>Cytophagia</taxon>
        <taxon>Cytophagales</taxon>
        <taxon>Hymenobacteraceae</taxon>
        <taxon>Hymenobacter</taxon>
    </lineage>
</organism>
<keyword evidence="10 15" id="KW-0066">ATP synthesis</keyword>
<name>A0ABX1HCC9_9BACT</name>
<keyword evidence="7 15" id="KW-1133">Transmembrane helix</keyword>
<dbReference type="InterPro" id="IPR028987">
    <property type="entry name" value="ATP_synth_B-like_membr_sf"/>
</dbReference>
<reference evidence="18 19" key="1">
    <citation type="submission" date="2020-03" db="EMBL/GenBank/DDBJ databases">
        <title>Genomic Encyclopedia of Type Strains, Phase IV (KMG-V): Genome sequencing to study the core and pangenomes of soil and plant-associated prokaryotes.</title>
        <authorList>
            <person name="Whitman W."/>
        </authorList>
    </citation>
    <scope>NUCLEOTIDE SEQUENCE [LARGE SCALE GENOMIC DNA]</scope>
    <source>
        <strain evidence="18 19">1B</strain>
    </source>
</reference>
<keyword evidence="6 15" id="KW-0375">Hydrogen ion transport</keyword>
<keyword evidence="2 15" id="KW-0813">Transport</keyword>
<evidence type="ECO:0000256" key="11">
    <source>
        <dbReference type="ARBA" id="ARBA00025198"/>
    </source>
</evidence>
<dbReference type="EMBL" id="JAAVTK010000001">
    <property type="protein sequence ID" value="NKI87822.1"/>
    <property type="molecule type" value="Genomic_DNA"/>
</dbReference>
<feature type="transmembrane region" description="Helical" evidence="15">
    <location>
        <begin position="12"/>
        <end position="32"/>
    </location>
</feature>
<keyword evidence="19" id="KW-1185">Reference proteome</keyword>
<keyword evidence="9 15" id="KW-0472">Membrane</keyword>
<keyword evidence="8 15" id="KW-0406">Ion transport</keyword>
<evidence type="ECO:0000256" key="10">
    <source>
        <dbReference type="ARBA" id="ARBA00023310"/>
    </source>
</evidence>
<evidence type="ECO:0000256" key="17">
    <source>
        <dbReference type="SAM" id="Coils"/>
    </source>
</evidence>
<dbReference type="HAMAP" id="MF_01398">
    <property type="entry name" value="ATP_synth_b_bprime"/>
    <property type="match status" value="1"/>
</dbReference>
<comment type="subcellular location">
    <subcellularLocation>
        <location evidence="15">Cell membrane</location>
        <topology evidence="15">Single-pass membrane protein</topology>
    </subcellularLocation>
    <subcellularLocation>
        <location evidence="14">Endomembrane system</location>
        <topology evidence="14">Single-pass membrane protein</topology>
    </subcellularLocation>
</comment>
<dbReference type="Proteomes" id="UP000717634">
    <property type="component" value="Unassembled WGS sequence"/>
</dbReference>
<evidence type="ECO:0000256" key="5">
    <source>
        <dbReference type="ARBA" id="ARBA00022692"/>
    </source>
</evidence>
<comment type="similarity">
    <text evidence="1 15 16">Belongs to the ATPase B chain family.</text>
</comment>
<comment type="caution">
    <text evidence="18">The sequence shown here is derived from an EMBL/GenBank/DDBJ whole genome shotgun (WGS) entry which is preliminary data.</text>
</comment>
<evidence type="ECO:0000313" key="18">
    <source>
        <dbReference type="EMBL" id="NKI87822.1"/>
    </source>
</evidence>
<protein>
    <recommendedName>
        <fullName evidence="15">ATP synthase subunit b</fullName>
    </recommendedName>
    <alternativeName>
        <fullName evidence="15">ATP synthase F(0) sector subunit b</fullName>
    </alternativeName>
    <alternativeName>
        <fullName evidence="15">ATPase subunit I</fullName>
    </alternativeName>
    <alternativeName>
        <fullName evidence="15">F-type ATPase subunit b</fullName>
        <shortName evidence="15">F-ATPase subunit b</shortName>
    </alternativeName>
</protein>
<evidence type="ECO:0000256" key="13">
    <source>
        <dbReference type="ARBA" id="ARBA00026054"/>
    </source>
</evidence>
<sequence>MLPAFLSPELGLIFWQLVIFLLVLFLLAKFAWKPILLALKEREDSIEGALRMADQAKIEMQQLKAGNEKLLTDARLERDRMMQEATQMANQHRETEKARATAEANTIIQQAREAIQQEKNAALAEVKNTAAKLSLDIAERILRRELTDPAAQTQLVDSYLKDVKLN</sequence>
<comment type="subunit">
    <text evidence="15">F-type ATPases have 2 components, F(1) - the catalytic core - and F(0) - the membrane proton channel. F(1) has five subunits: alpha(3), beta(3), gamma(1), delta(1), epsilon(1). F(0) has three main subunits: a(1), b(2) and c(10-14). The alpha and beta chains form an alternating ring which encloses part of the gamma chain. F(1) is attached to F(0) by a central stalk formed by the gamma and epsilon chains, while a peripheral stalk is formed by the delta and b chains.</text>
</comment>
<dbReference type="PANTHER" id="PTHR33445">
    <property type="entry name" value="ATP SYNTHASE SUBUNIT B', CHLOROPLASTIC"/>
    <property type="match status" value="1"/>
</dbReference>
<evidence type="ECO:0000256" key="4">
    <source>
        <dbReference type="ARBA" id="ARBA00022547"/>
    </source>
</evidence>
<keyword evidence="3 15" id="KW-1003">Cell membrane</keyword>
<evidence type="ECO:0000256" key="16">
    <source>
        <dbReference type="RuleBase" id="RU003848"/>
    </source>
</evidence>
<dbReference type="RefSeq" id="WP_168671466.1">
    <property type="nucleotide sequence ID" value="NZ_JAAVTK010000001.1"/>
</dbReference>
<comment type="subunit">
    <text evidence="13">F-type ATPases have 2 components, F(1) - the catalytic core - and F(0) - the membrane proton channel. F(1) has five subunits: alpha(3), beta(3), gamma(1), delta(1), epsilon(1). F(0) has four main subunits: a(1), b(2) and c(10-14). The alpha and beta chains form an alternating ring which encloses part of the gamma chain. F(1) is attached to F(0) by a central stalk formed by the gamma and epsilon chains, while a peripheral stalk is formed by the delta and b chains.</text>
</comment>
<comment type="function">
    <text evidence="11 15">F(1)F(0) ATP synthase produces ATP from ADP in the presence of a proton or sodium gradient. F-type ATPases consist of two structural domains, F(1) containing the extramembraneous catalytic core and F(0) containing the membrane proton channel, linked together by a central stalk and a peripheral stalk. During catalysis, ATP synthesis in the catalytic domain of F(1) is coupled via a rotary mechanism of the central stalk subunits to proton translocation.</text>
</comment>
<gene>
    <name evidence="15" type="primary">atpF</name>
    <name evidence="18" type="ORF">HBN54_000401</name>
</gene>
<keyword evidence="4 15" id="KW-0138">CF(0)</keyword>
<evidence type="ECO:0000256" key="9">
    <source>
        <dbReference type="ARBA" id="ARBA00023136"/>
    </source>
</evidence>
<comment type="function">
    <text evidence="12">Component of the F(0) channel, it forms part of the peripheral stalk, linking F(1) to F(0). The b'-subunit is a diverged and duplicated form of b found in plants and photosynthetic bacteria.</text>
</comment>
<proteinExistence type="inferred from homology"/>
<dbReference type="PANTHER" id="PTHR33445:SF1">
    <property type="entry name" value="ATP SYNTHASE SUBUNIT B"/>
    <property type="match status" value="1"/>
</dbReference>
<dbReference type="CDD" id="cd06503">
    <property type="entry name" value="ATP-synt_Fo_b"/>
    <property type="match status" value="1"/>
</dbReference>
<dbReference type="InterPro" id="IPR005864">
    <property type="entry name" value="ATP_synth_F0_bsu_bac"/>
</dbReference>
<dbReference type="NCBIfam" id="TIGR01144">
    <property type="entry name" value="ATP_synt_b"/>
    <property type="match status" value="1"/>
</dbReference>
<evidence type="ECO:0000256" key="14">
    <source>
        <dbReference type="ARBA" id="ARBA00037847"/>
    </source>
</evidence>
<dbReference type="SUPFAM" id="SSF81573">
    <property type="entry name" value="F1F0 ATP synthase subunit B, membrane domain"/>
    <property type="match status" value="1"/>
</dbReference>
<evidence type="ECO:0000256" key="2">
    <source>
        <dbReference type="ARBA" id="ARBA00022448"/>
    </source>
</evidence>
<feature type="coiled-coil region" evidence="17">
    <location>
        <begin position="46"/>
        <end position="132"/>
    </location>
</feature>
<evidence type="ECO:0000256" key="7">
    <source>
        <dbReference type="ARBA" id="ARBA00022989"/>
    </source>
</evidence>
<evidence type="ECO:0000256" key="15">
    <source>
        <dbReference type="HAMAP-Rule" id="MF_01398"/>
    </source>
</evidence>
<evidence type="ECO:0000256" key="1">
    <source>
        <dbReference type="ARBA" id="ARBA00005513"/>
    </source>
</evidence>
<accession>A0ABX1HCC9</accession>
<evidence type="ECO:0000256" key="8">
    <source>
        <dbReference type="ARBA" id="ARBA00023065"/>
    </source>
</evidence>